<dbReference type="GO" id="GO:0042720">
    <property type="term" value="C:mitochondrial inner membrane peptidase complex"/>
    <property type="evidence" value="ECO:0007669"/>
    <property type="project" value="InterPro"/>
</dbReference>
<evidence type="ECO:0000313" key="17">
    <source>
        <dbReference type="RefSeq" id="XP_023592801.1"/>
    </source>
</evidence>
<dbReference type="InterPro" id="IPR019533">
    <property type="entry name" value="Peptidase_S26"/>
</dbReference>
<dbReference type="InterPro" id="IPR036286">
    <property type="entry name" value="LexA/Signal_pep-like_sf"/>
</dbReference>
<reference evidence="17" key="1">
    <citation type="submission" date="2025-08" db="UniProtKB">
        <authorList>
            <consortium name="RefSeq"/>
        </authorList>
    </citation>
    <scope>IDENTIFICATION</scope>
</reference>
<comment type="similarity">
    <text evidence="2">Belongs to the peptidase S26 family. IMP2 subfamily.</text>
</comment>
<feature type="compositionally biased region" description="Polar residues" evidence="14">
    <location>
        <begin position="1"/>
        <end position="10"/>
    </location>
</feature>
<dbReference type="GeneID" id="101349216"/>
<keyword evidence="8" id="KW-1133">Transmembrane helix</keyword>
<evidence type="ECO:0000256" key="6">
    <source>
        <dbReference type="ARBA" id="ARBA00022792"/>
    </source>
</evidence>
<dbReference type="EC" id="3.4.21.-" evidence="13"/>
<dbReference type="AlphaFoldDB" id="A0A2Y9RH11"/>
<dbReference type="InterPro" id="IPR000223">
    <property type="entry name" value="Pept_S26A_signal_pept_1"/>
</dbReference>
<feature type="active site" evidence="12">
    <location>
        <position position="144"/>
    </location>
</feature>
<dbReference type="CTD" id="83943"/>
<comment type="subcellular location">
    <subcellularLocation>
        <location evidence="1">Mitochondrion inner membrane</location>
        <topology evidence="1">Single-pass membrane protein</topology>
    </subcellularLocation>
</comment>
<evidence type="ECO:0000256" key="8">
    <source>
        <dbReference type="ARBA" id="ARBA00022989"/>
    </source>
</evidence>
<keyword evidence="6 13" id="KW-0999">Mitochondrion inner membrane</keyword>
<protein>
    <recommendedName>
        <fullName evidence="13">Mitochondrial inner membrane protease subunit</fullName>
        <ecNumber evidence="13">3.4.21.-</ecNumber>
    </recommendedName>
</protein>
<organism evidence="16 17">
    <name type="scientific">Trichechus manatus latirostris</name>
    <name type="common">Florida manatee</name>
    <dbReference type="NCBI Taxonomy" id="127582"/>
    <lineage>
        <taxon>Eukaryota</taxon>
        <taxon>Metazoa</taxon>
        <taxon>Chordata</taxon>
        <taxon>Craniata</taxon>
        <taxon>Vertebrata</taxon>
        <taxon>Euteleostomi</taxon>
        <taxon>Mammalia</taxon>
        <taxon>Eutheria</taxon>
        <taxon>Afrotheria</taxon>
        <taxon>Sirenia</taxon>
        <taxon>Trichechidae</taxon>
        <taxon>Trichechus</taxon>
    </lineage>
</organism>
<keyword evidence="9 13" id="KW-0496">Mitochondrion</keyword>
<dbReference type="PANTHER" id="PTHR46041">
    <property type="entry name" value="MITOCHONDRIAL INNER MEMBRANE PROTEASE SUBUNIT 2"/>
    <property type="match status" value="1"/>
</dbReference>
<dbReference type="Gene3D" id="2.10.109.10">
    <property type="entry name" value="Umud Fragment, subunit A"/>
    <property type="match status" value="1"/>
</dbReference>
<feature type="domain" description="Peptidase S26" evidence="15">
    <location>
        <begin position="207"/>
        <end position="252"/>
    </location>
</feature>
<evidence type="ECO:0000259" key="15">
    <source>
        <dbReference type="Pfam" id="PF10502"/>
    </source>
</evidence>
<evidence type="ECO:0000256" key="1">
    <source>
        <dbReference type="ARBA" id="ARBA00004434"/>
    </source>
</evidence>
<dbReference type="SUPFAM" id="SSF51306">
    <property type="entry name" value="LexA/Signal peptidase"/>
    <property type="match status" value="1"/>
</dbReference>
<evidence type="ECO:0000256" key="3">
    <source>
        <dbReference type="ARBA" id="ARBA00011805"/>
    </source>
</evidence>
<feature type="active site" evidence="12">
    <location>
        <position position="192"/>
    </location>
</feature>
<name>A0A2Y9RH11_TRIMA</name>
<keyword evidence="5" id="KW-0812">Transmembrane</keyword>
<dbReference type="RefSeq" id="XP_023592801.1">
    <property type="nucleotide sequence ID" value="XM_023737033.1"/>
</dbReference>
<evidence type="ECO:0000256" key="10">
    <source>
        <dbReference type="ARBA" id="ARBA00023136"/>
    </source>
</evidence>
<keyword evidence="7 13" id="KW-0378">Hydrolase</keyword>
<gene>
    <name evidence="17" type="primary">IMMP2L</name>
</gene>
<comment type="subunit">
    <text evidence="3">Heterodimer of 2 subunits, IMMPL1 and IMMPL2.</text>
</comment>
<dbReference type="InterPro" id="IPR037730">
    <property type="entry name" value="IMP2"/>
</dbReference>
<proteinExistence type="inferred from homology"/>
<dbReference type="PROSITE" id="PS00761">
    <property type="entry name" value="SPASE_I_3"/>
    <property type="match status" value="1"/>
</dbReference>
<evidence type="ECO:0000256" key="9">
    <source>
        <dbReference type="ARBA" id="ARBA00023128"/>
    </source>
</evidence>
<dbReference type="GO" id="GO:0006465">
    <property type="term" value="P:signal peptide processing"/>
    <property type="evidence" value="ECO:0007669"/>
    <property type="project" value="InterPro"/>
</dbReference>
<dbReference type="PRINTS" id="PR00727">
    <property type="entry name" value="LEADERPTASE"/>
</dbReference>
<comment type="function">
    <text evidence="11">Catalyzes the removal of transit peptides required for the targeting of proteins from the mitochondrial matrix, across the inner membrane, into the inter-membrane space. Known to process the nuclear encoded protein DIABLO.</text>
</comment>
<keyword evidence="16" id="KW-1185">Reference proteome</keyword>
<evidence type="ECO:0000256" key="14">
    <source>
        <dbReference type="SAM" id="MobiDB-lite"/>
    </source>
</evidence>
<feature type="domain" description="Peptidase S26" evidence="15">
    <location>
        <begin position="116"/>
        <end position="205"/>
    </location>
</feature>
<keyword evidence="10" id="KW-0472">Membrane</keyword>
<dbReference type="CDD" id="cd06530">
    <property type="entry name" value="S26_SPase_I"/>
    <property type="match status" value="1"/>
</dbReference>
<dbReference type="FunFam" id="2.10.109.10:FF:000005">
    <property type="entry name" value="Mitochondrial inner membrane protease subunit"/>
    <property type="match status" value="1"/>
</dbReference>
<dbReference type="InParanoid" id="A0A2Y9RH11"/>
<evidence type="ECO:0000256" key="2">
    <source>
        <dbReference type="ARBA" id="ARBA00007066"/>
    </source>
</evidence>
<evidence type="ECO:0000256" key="13">
    <source>
        <dbReference type="RuleBase" id="RU362041"/>
    </source>
</evidence>
<evidence type="ECO:0000256" key="4">
    <source>
        <dbReference type="ARBA" id="ARBA00022670"/>
    </source>
</evidence>
<keyword evidence="4 13" id="KW-0645">Protease</keyword>
<dbReference type="Pfam" id="PF10502">
    <property type="entry name" value="Peptidase_S26"/>
    <property type="match status" value="2"/>
</dbReference>
<dbReference type="NCBIfam" id="TIGR02227">
    <property type="entry name" value="sigpep_I_bact"/>
    <property type="match status" value="1"/>
</dbReference>
<dbReference type="STRING" id="127582.A0A2Y9RH11"/>
<feature type="compositionally biased region" description="Polar residues" evidence="14">
    <location>
        <begin position="27"/>
        <end position="37"/>
    </location>
</feature>
<dbReference type="GO" id="GO:0006627">
    <property type="term" value="P:protein processing involved in protein targeting to mitochondrion"/>
    <property type="evidence" value="ECO:0007669"/>
    <property type="project" value="InterPro"/>
</dbReference>
<accession>A0A2Y9RH11</accession>
<evidence type="ECO:0000313" key="16">
    <source>
        <dbReference type="Proteomes" id="UP000248480"/>
    </source>
</evidence>
<dbReference type="KEGG" id="tmu:101349216"/>
<evidence type="ECO:0000256" key="11">
    <source>
        <dbReference type="ARBA" id="ARBA00025546"/>
    </source>
</evidence>
<feature type="region of interest" description="Disordered" evidence="14">
    <location>
        <begin position="1"/>
        <end position="38"/>
    </location>
</feature>
<evidence type="ECO:0000256" key="12">
    <source>
        <dbReference type="PIRSR" id="PIRSR600223-1"/>
    </source>
</evidence>
<dbReference type="InterPro" id="IPR019758">
    <property type="entry name" value="Pept_S26A_signal_pept_1_CS"/>
</dbReference>
<sequence>MHCPEQTRSSPRSERPKSARFLCPPTRATSGPKSWSEGSAVRPGCLLPGSVGQVVEVHKALTQQDFKARVCRFYFQGFGQIGRGHKITSYPFSPRKSGRKDMAQSQGWVRRYFKAFCKGFFVAVPVAVTFLDRVACVARVEGASMQPSLNPGGSQSSDVVLLNHWKVRNFEVQRGDIVSLVSPKNPEQKIIKRVIALEGDIVKTMGHKNRYVKVPRGHIWVEGDHHGHSFDSNSFGPVSLGLLHAHATHILWPPERWQKLESLLPPERLPVHREEE</sequence>
<dbReference type="PANTHER" id="PTHR46041:SF2">
    <property type="entry name" value="MITOCHONDRIAL INNER MEMBRANE PROTEASE SUBUNIT 2"/>
    <property type="match status" value="1"/>
</dbReference>
<evidence type="ECO:0000256" key="5">
    <source>
        <dbReference type="ARBA" id="ARBA00022692"/>
    </source>
</evidence>
<dbReference type="Proteomes" id="UP000248480">
    <property type="component" value="Unplaced"/>
</dbReference>
<dbReference type="GO" id="GO:0004252">
    <property type="term" value="F:serine-type endopeptidase activity"/>
    <property type="evidence" value="ECO:0007669"/>
    <property type="project" value="InterPro"/>
</dbReference>
<evidence type="ECO:0000256" key="7">
    <source>
        <dbReference type="ARBA" id="ARBA00022801"/>
    </source>
</evidence>
<dbReference type="FunCoup" id="A0A2Y9RH11">
    <property type="interactions" value="524"/>
</dbReference>